<dbReference type="AlphaFoldDB" id="A0A1L6BZW8"/>
<proteinExistence type="predicted"/>
<feature type="transmembrane region" description="Helical" evidence="1">
    <location>
        <begin position="81"/>
        <end position="101"/>
    </location>
</feature>
<organism evidence="2">
    <name type="scientific">Babesia sp. Lintan</name>
    <dbReference type="NCBI Taxonomy" id="462223"/>
    <lineage>
        <taxon>Eukaryota</taxon>
        <taxon>Sar</taxon>
        <taxon>Alveolata</taxon>
        <taxon>Apicomplexa</taxon>
        <taxon>Aconoidasida</taxon>
        <taxon>Piroplasmida</taxon>
        <taxon>Babesiidae</taxon>
        <taxon>Babesia</taxon>
    </lineage>
</organism>
<reference evidence="2" key="1">
    <citation type="journal article" date="2016" name="Vet. Parasitol.">
        <title>The apicoplast genomes of two taxonomic units of Babesia from sheep.</title>
        <authorList>
            <person name="Wang T."/>
            <person name="Guan G."/>
            <person name="Korhonen P.K."/>
            <person name="Koehler A.V."/>
            <person name="Hall R.S."/>
            <person name="Young N.D."/>
            <person name="Yin H."/>
            <person name="Gasser R.B."/>
        </authorList>
    </citation>
    <scope>NUCLEOTIDE SEQUENCE</scope>
</reference>
<sequence>MKINTLQQSINIIALNIKHILDKIISIIIELLTYIQTHVNIYLNKHRLSTVQKIMYKGYGLLYALVQVGAIYTFLPCAGLSALHGFCALAMLEILSNMGVIKQRRFDRYKWLYNYLKHSK</sequence>
<accession>A0A1L6BZW8</accession>
<protein>
    <submittedName>
        <fullName evidence="2">Uncharacterized protein</fullName>
    </submittedName>
</protein>
<keyword evidence="1" id="KW-0472">Membrane</keyword>
<gene>
    <name evidence="2" type="ORF">BLAP_16</name>
</gene>
<dbReference type="EMBL" id="KX881915">
    <property type="protein sequence ID" value="APQ42920.1"/>
    <property type="molecule type" value="Genomic_DNA"/>
</dbReference>
<name>A0A1L6BZW8_9APIC</name>
<evidence type="ECO:0000256" key="1">
    <source>
        <dbReference type="SAM" id="Phobius"/>
    </source>
</evidence>
<evidence type="ECO:0000313" key="2">
    <source>
        <dbReference type="EMBL" id="APQ42920.1"/>
    </source>
</evidence>
<keyword evidence="1" id="KW-1133">Transmembrane helix</keyword>
<keyword evidence="1" id="KW-0812">Transmembrane</keyword>
<feature type="transmembrane region" description="Helical" evidence="1">
    <location>
        <begin position="55"/>
        <end position="75"/>
    </location>
</feature>